<sequence>MKVRTVCALLAGLPGFAMASPIEDQVKQLEAKVKALEALTAVALADHKKDEAKIKTLEVKLQAKDPAASFPGPQMTKDVSNDSAPDSDDAPALLTQGQLATMKQQIANQQLKVNNLNDAANSGPLAGLSVTGYIDPAYVASHDQRSSSFRFLNKGDPYTYYDSSIGDVYLDIKKTFGQGTYAPSVELQIMPSRGYGTFSTNSSGSTFGNIFNSAVVNVPLSDTTTFVAGYIPSFAGYEYQQSTLNLAMSHGLLFDFSEPGTYIGAGLNYATGNWAWKTFLGNEEYQSSAATIGQWSNRTPTVTGRVDYTWSSALDLGGSFSWGRNTLPAQSPSCGQAGTCGSGFGYQGTSSSPFGSKFYVEGDLTYALADVQLNAQLDYGQLQGGAWSGGTAQWYGLSLLAHRKWTMELLGRMGATLRFDYLNDQRNGGGGGGTSIPSGTDGLNGFGIAPSCLASSATNGSECKGANRMEITGALLFYPTNQITVKAEYRHDWSNERVFQRLDGEYVKSNDVLGVQFIYAY</sequence>
<evidence type="ECO:0000256" key="3">
    <source>
        <dbReference type="SAM" id="SignalP"/>
    </source>
</evidence>
<protein>
    <submittedName>
        <fullName evidence="4">DUF3138 family protein</fullName>
    </submittedName>
</protein>
<keyword evidence="1" id="KW-0175">Coiled coil</keyword>
<evidence type="ECO:0000313" key="5">
    <source>
        <dbReference type="Proteomes" id="UP000652198"/>
    </source>
</evidence>
<accession>A0ABX2BK07</accession>
<gene>
    <name evidence="4" type="ORF">GNZ12_02855</name>
</gene>
<dbReference type="InterPro" id="IPR021485">
    <property type="entry name" value="DUF3138"/>
</dbReference>
<feature type="region of interest" description="Disordered" evidence="2">
    <location>
        <begin position="65"/>
        <end position="91"/>
    </location>
</feature>
<name>A0ABX2BK07_9BURK</name>
<dbReference type="Proteomes" id="UP000652198">
    <property type="component" value="Unassembled WGS sequence"/>
</dbReference>
<evidence type="ECO:0000256" key="1">
    <source>
        <dbReference type="SAM" id="Coils"/>
    </source>
</evidence>
<evidence type="ECO:0000313" key="4">
    <source>
        <dbReference type="EMBL" id="NPT40271.1"/>
    </source>
</evidence>
<comment type="caution">
    <text evidence="4">The sequence shown here is derived from an EMBL/GenBank/DDBJ whole genome shotgun (WGS) entry which is preliminary data.</text>
</comment>
<feature type="signal peptide" evidence="3">
    <location>
        <begin position="1"/>
        <end position="19"/>
    </location>
</feature>
<organism evidence="4 5">
    <name type="scientific">Paraburkholderia solitsugae</name>
    <dbReference type="NCBI Taxonomy" id="2675748"/>
    <lineage>
        <taxon>Bacteria</taxon>
        <taxon>Pseudomonadati</taxon>
        <taxon>Pseudomonadota</taxon>
        <taxon>Betaproteobacteria</taxon>
        <taxon>Burkholderiales</taxon>
        <taxon>Burkholderiaceae</taxon>
        <taxon>Paraburkholderia</taxon>
    </lineage>
</organism>
<dbReference type="RefSeq" id="WP_172308899.1">
    <property type="nucleotide sequence ID" value="NZ_WOEY01000013.1"/>
</dbReference>
<dbReference type="EMBL" id="WOEY01000013">
    <property type="protein sequence ID" value="NPT40271.1"/>
    <property type="molecule type" value="Genomic_DNA"/>
</dbReference>
<feature type="chain" id="PRO_5046876130" evidence="3">
    <location>
        <begin position="20"/>
        <end position="521"/>
    </location>
</feature>
<reference evidence="4 5" key="1">
    <citation type="submission" date="2019-11" db="EMBL/GenBank/DDBJ databases">
        <title>Metabolism of dissolved organic matter in forest soils.</title>
        <authorList>
            <person name="Cyle K.T."/>
            <person name="Wilhelm R.C."/>
            <person name="Martinez C.E."/>
        </authorList>
    </citation>
    <scope>NUCLEOTIDE SEQUENCE [LARGE SCALE GENOMIC DNA]</scope>
    <source>
        <strain evidence="4 5">1N</strain>
    </source>
</reference>
<dbReference type="Pfam" id="PF11336">
    <property type="entry name" value="DUF3138"/>
    <property type="match status" value="1"/>
</dbReference>
<keyword evidence="5" id="KW-1185">Reference proteome</keyword>
<feature type="coiled-coil region" evidence="1">
    <location>
        <begin position="19"/>
        <end position="46"/>
    </location>
</feature>
<proteinExistence type="predicted"/>
<evidence type="ECO:0000256" key="2">
    <source>
        <dbReference type="SAM" id="MobiDB-lite"/>
    </source>
</evidence>
<keyword evidence="3" id="KW-0732">Signal</keyword>